<dbReference type="FunFam" id="3.90.1170.20:FF:000001">
    <property type="entry name" value="Nicotinate-nucleotide diphosphorylase (Carboxylating)"/>
    <property type="match status" value="1"/>
</dbReference>
<evidence type="ECO:0000256" key="6">
    <source>
        <dbReference type="ARBA" id="ARBA00022642"/>
    </source>
</evidence>
<dbReference type="GO" id="GO:0034213">
    <property type="term" value="P:quinolinate catabolic process"/>
    <property type="evidence" value="ECO:0007669"/>
    <property type="project" value="TreeGrafter"/>
</dbReference>
<name>A0A918MWD8_9BURK</name>
<dbReference type="GO" id="GO:0005737">
    <property type="term" value="C:cytoplasm"/>
    <property type="evidence" value="ECO:0007669"/>
    <property type="project" value="TreeGrafter"/>
</dbReference>
<comment type="catalytic activity">
    <reaction evidence="10">
        <text>nicotinate beta-D-ribonucleotide + CO2 + diphosphate = quinolinate + 5-phospho-alpha-D-ribose 1-diphosphate + 2 H(+)</text>
        <dbReference type="Rhea" id="RHEA:12733"/>
        <dbReference type="ChEBI" id="CHEBI:15378"/>
        <dbReference type="ChEBI" id="CHEBI:16526"/>
        <dbReference type="ChEBI" id="CHEBI:29959"/>
        <dbReference type="ChEBI" id="CHEBI:33019"/>
        <dbReference type="ChEBI" id="CHEBI:57502"/>
        <dbReference type="ChEBI" id="CHEBI:58017"/>
        <dbReference type="EC" id="2.4.2.19"/>
    </reaction>
</comment>
<evidence type="ECO:0000256" key="12">
    <source>
        <dbReference type="PIRNR" id="PIRNR006250"/>
    </source>
</evidence>
<dbReference type="InterPro" id="IPR022412">
    <property type="entry name" value="Quinolinate_PRibosylTrfase_N"/>
</dbReference>
<proteinExistence type="inferred from homology"/>
<dbReference type="AlphaFoldDB" id="A0A918MWD8"/>
<dbReference type="PANTHER" id="PTHR32179:SF3">
    <property type="entry name" value="NICOTINATE-NUCLEOTIDE PYROPHOSPHORYLASE [CARBOXYLATING]"/>
    <property type="match status" value="1"/>
</dbReference>
<dbReference type="Gene3D" id="3.20.20.70">
    <property type="entry name" value="Aldolase class I"/>
    <property type="match status" value="1"/>
</dbReference>
<dbReference type="RefSeq" id="WP_189383780.1">
    <property type="nucleotide sequence ID" value="NZ_BAABFY010000057.1"/>
</dbReference>
<evidence type="ECO:0000256" key="2">
    <source>
        <dbReference type="ARBA" id="ARBA00004893"/>
    </source>
</evidence>
<dbReference type="FunFam" id="3.20.20.70:FF:000030">
    <property type="entry name" value="Nicotinate-nucleotide pyrophosphorylase, carboxylating"/>
    <property type="match status" value="1"/>
</dbReference>
<comment type="similarity">
    <text evidence="3 12">Belongs to the NadC/ModD family.</text>
</comment>
<feature type="domain" description="Quinolinate phosphoribosyl transferase N-terminal" evidence="14">
    <location>
        <begin position="44"/>
        <end position="129"/>
    </location>
</feature>
<dbReference type="InterPro" id="IPR013785">
    <property type="entry name" value="Aldolase_TIM"/>
</dbReference>
<evidence type="ECO:0000313" key="15">
    <source>
        <dbReference type="EMBL" id="GGW77542.1"/>
    </source>
</evidence>
<evidence type="ECO:0000256" key="7">
    <source>
        <dbReference type="ARBA" id="ARBA00022676"/>
    </source>
</evidence>
<organism evidence="15 16">
    <name type="scientific">Advenella faeciporci</name>
    <dbReference type="NCBI Taxonomy" id="797535"/>
    <lineage>
        <taxon>Bacteria</taxon>
        <taxon>Pseudomonadati</taxon>
        <taxon>Pseudomonadota</taxon>
        <taxon>Betaproteobacteria</taxon>
        <taxon>Burkholderiales</taxon>
        <taxon>Alcaligenaceae</taxon>
    </lineage>
</organism>
<dbReference type="SUPFAM" id="SSF54675">
    <property type="entry name" value="Nicotinate/Quinolinate PRTase N-terminal domain-like"/>
    <property type="match status" value="1"/>
</dbReference>
<comment type="function">
    <text evidence="1">Involved in the catabolism of quinolinic acid (QA).</text>
</comment>
<dbReference type="NCBIfam" id="TIGR00078">
    <property type="entry name" value="nadC"/>
    <property type="match status" value="1"/>
</dbReference>
<evidence type="ECO:0000256" key="5">
    <source>
        <dbReference type="ARBA" id="ARBA00011944"/>
    </source>
</evidence>
<dbReference type="InterPro" id="IPR002638">
    <property type="entry name" value="Quinolinate_PRibosylTrfase_C"/>
</dbReference>
<sequence>MSIAHSLQTTSGNHHEVRVPPLPKVMLEPVVRMALLEDLGRAGDLTSGSIIPPQTQTTMNLVARQTGVLAGLDLACLAFDLLDENIKVSIHRNDGDRLSPGDLVASISGPAGAILSAERTALNFLGHLSGVATATASIADAIREYGTKVTCTRKTLPGLRALQKYAVRVGGGSNHRFGLDDAVLIKDNHIAVAGSLREAVLRARANVGHMVQIELEVDTLEQLAEALELGVNVILLDNMNPEMLKKAVAMVDGRAVTEASGRINAQTAPAIAQTGVNLIAVGWITHSVSVFDFGLDAVE</sequence>
<evidence type="ECO:0000259" key="13">
    <source>
        <dbReference type="Pfam" id="PF01729"/>
    </source>
</evidence>
<dbReference type="InterPro" id="IPR027277">
    <property type="entry name" value="NadC/ModD"/>
</dbReference>
<comment type="caution">
    <text evidence="15">The sequence shown here is derived from an EMBL/GenBank/DDBJ whole genome shotgun (WGS) entry which is preliminary data.</text>
</comment>
<evidence type="ECO:0000256" key="10">
    <source>
        <dbReference type="ARBA" id="ARBA00047445"/>
    </source>
</evidence>
<dbReference type="CDD" id="cd01572">
    <property type="entry name" value="QPRTase"/>
    <property type="match status" value="1"/>
</dbReference>
<feature type="domain" description="Quinolinate phosphoribosyl transferase C-terminal" evidence="13">
    <location>
        <begin position="131"/>
        <end position="296"/>
    </location>
</feature>
<dbReference type="EC" id="2.4.2.19" evidence="5"/>
<keyword evidence="8 12" id="KW-0808">Transferase</keyword>
<evidence type="ECO:0000256" key="1">
    <source>
        <dbReference type="ARBA" id="ARBA00003237"/>
    </source>
</evidence>
<dbReference type="InterPro" id="IPR004393">
    <property type="entry name" value="NadC"/>
</dbReference>
<gene>
    <name evidence="15" type="primary">nadC</name>
    <name evidence="15" type="ORF">GCM10011450_04100</name>
</gene>
<dbReference type="Pfam" id="PF02749">
    <property type="entry name" value="QRPTase_N"/>
    <property type="match status" value="1"/>
</dbReference>
<reference evidence="15" key="2">
    <citation type="submission" date="2020-09" db="EMBL/GenBank/DDBJ databases">
        <authorList>
            <person name="Sun Q."/>
            <person name="Kim S."/>
        </authorList>
    </citation>
    <scope>NUCLEOTIDE SEQUENCE</scope>
    <source>
        <strain evidence="15">KCTC 23732</strain>
    </source>
</reference>
<dbReference type="Pfam" id="PF01729">
    <property type="entry name" value="QRPTase_C"/>
    <property type="match status" value="1"/>
</dbReference>
<dbReference type="GO" id="GO:0009435">
    <property type="term" value="P:NAD+ biosynthetic process"/>
    <property type="evidence" value="ECO:0007669"/>
    <property type="project" value="InterPro"/>
</dbReference>
<evidence type="ECO:0000256" key="8">
    <source>
        <dbReference type="ARBA" id="ARBA00022679"/>
    </source>
</evidence>
<dbReference type="PANTHER" id="PTHR32179">
    <property type="entry name" value="NICOTINATE-NUCLEOTIDE PYROPHOSPHORYLASE [CARBOXYLATING]"/>
    <property type="match status" value="1"/>
</dbReference>
<evidence type="ECO:0000256" key="11">
    <source>
        <dbReference type="ARBA" id="ARBA00069173"/>
    </source>
</evidence>
<dbReference type="Proteomes" id="UP000608345">
    <property type="component" value="Unassembled WGS sequence"/>
</dbReference>
<evidence type="ECO:0000259" key="14">
    <source>
        <dbReference type="Pfam" id="PF02749"/>
    </source>
</evidence>
<dbReference type="InterPro" id="IPR036068">
    <property type="entry name" value="Nicotinate_pribotase-like_C"/>
</dbReference>
<protein>
    <recommendedName>
        <fullName evidence="11">Probable nicotinate-nucleotide pyrophosphorylase [carboxylating]</fullName>
        <ecNumber evidence="5">2.4.2.19</ecNumber>
    </recommendedName>
    <alternativeName>
        <fullName evidence="9">Quinolinate phosphoribosyltransferase [decarboxylating]</fullName>
    </alternativeName>
</protein>
<keyword evidence="7 12" id="KW-0328">Glycosyltransferase</keyword>
<evidence type="ECO:0000313" key="16">
    <source>
        <dbReference type="Proteomes" id="UP000608345"/>
    </source>
</evidence>
<keyword evidence="6" id="KW-0662">Pyridine nucleotide biosynthesis</keyword>
<evidence type="ECO:0000256" key="3">
    <source>
        <dbReference type="ARBA" id="ARBA00009400"/>
    </source>
</evidence>
<dbReference type="GO" id="GO:0004514">
    <property type="term" value="F:nicotinate-nucleotide diphosphorylase (carboxylating) activity"/>
    <property type="evidence" value="ECO:0007669"/>
    <property type="project" value="UniProtKB-EC"/>
</dbReference>
<evidence type="ECO:0000256" key="9">
    <source>
        <dbReference type="ARBA" id="ARBA00033102"/>
    </source>
</evidence>
<keyword evidence="16" id="KW-1185">Reference proteome</keyword>
<accession>A0A918MWD8</accession>
<evidence type="ECO:0000256" key="4">
    <source>
        <dbReference type="ARBA" id="ARBA00011218"/>
    </source>
</evidence>
<dbReference type="PIRSF" id="PIRSF006250">
    <property type="entry name" value="NadC_ModD"/>
    <property type="match status" value="1"/>
</dbReference>
<dbReference type="InterPro" id="IPR037128">
    <property type="entry name" value="Quinolinate_PRibosylTase_N_sf"/>
</dbReference>
<dbReference type="Gene3D" id="3.90.1170.20">
    <property type="entry name" value="Quinolinate phosphoribosyl transferase, N-terminal domain"/>
    <property type="match status" value="1"/>
</dbReference>
<comment type="pathway">
    <text evidence="2">Cofactor biosynthesis; NAD(+) biosynthesis; nicotinate D-ribonucleotide from quinolinate: step 1/1.</text>
</comment>
<comment type="subunit">
    <text evidence="4">Hexamer formed by 3 homodimers.</text>
</comment>
<reference evidence="15" key="1">
    <citation type="journal article" date="2014" name="Int. J. Syst. Evol. Microbiol.">
        <title>Complete genome sequence of Corynebacterium casei LMG S-19264T (=DSM 44701T), isolated from a smear-ripened cheese.</title>
        <authorList>
            <consortium name="US DOE Joint Genome Institute (JGI-PGF)"/>
            <person name="Walter F."/>
            <person name="Albersmeier A."/>
            <person name="Kalinowski J."/>
            <person name="Ruckert C."/>
        </authorList>
    </citation>
    <scope>NUCLEOTIDE SEQUENCE</scope>
    <source>
        <strain evidence="15">KCTC 23732</strain>
    </source>
</reference>
<dbReference type="SUPFAM" id="SSF51690">
    <property type="entry name" value="Nicotinate/Quinolinate PRTase C-terminal domain-like"/>
    <property type="match status" value="1"/>
</dbReference>
<dbReference type="EMBL" id="BMYS01000002">
    <property type="protein sequence ID" value="GGW77542.1"/>
    <property type="molecule type" value="Genomic_DNA"/>
</dbReference>